<name>A0A7Z0GMF1_9MICC</name>
<sequence>MEAERGGVGNLDDAGEPELHISSPVLILAGPSPAVSELTQRLRSLDVKVLHAPNGDTARLLITEDKPQLVVVDARASRRVPDLESVVREMRRHLEDAAALVWFDTDVDFPAVAKLCEPVDDHMAARIDVEESLRRLHFLAGRLPERREGERLVVGDLLMDTAARTVQRGEKDIDLSDTEFRLLRLLMRHARTVLPKTEILQQVWEYEFAGQANIVELYISYVRKKIEADMPRMIHTVRGAGYVLRPAETLAEDETQEQVRTDGGSAAATLEGAPESAPQVPGDASRE</sequence>
<evidence type="ECO:0000259" key="9">
    <source>
        <dbReference type="PROSITE" id="PS51755"/>
    </source>
</evidence>
<evidence type="ECO:0000313" key="10">
    <source>
        <dbReference type="EMBL" id="NYJ78582.1"/>
    </source>
</evidence>
<evidence type="ECO:0000256" key="8">
    <source>
        <dbReference type="SAM" id="MobiDB-lite"/>
    </source>
</evidence>
<keyword evidence="11" id="KW-1185">Reference proteome</keyword>
<evidence type="ECO:0000256" key="3">
    <source>
        <dbReference type="ARBA" id="ARBA00023012"/>
    </source>
</evidence>
<keyword evidence="6" id="KW-0804">Transcription</keyword>
<evidence type="ECO:0000256" key="7">
    <source>
        <dbReference type="PROSITE-ProRule" id="PRU01091"/>
    </source>
</evidence>
<gene>
    <name evidence="10" type="ORF">HNR09_001993</name>
</gene>
<dbReference type="InterPro" id="IPR001867">
    <property type="entry name" value="OmpR/PhoB-type_DNA-bd"/>
</dbReference>
<dbReference type="SMART" id="SM00862">
    <property type="entry name" value="Trans_reg_C"/>
    <property type="match status" value="1"/>
</dbReference>
<dbReference type="GO" id="GO:0000976">
    <property type="term" value="F:transcription cis-regulatory region binding"/>
    <property type="evidence" value="ECO:0007669"/>
    <property type="project" value="TreeGrafter"/>
</dbReference>
<dbReference type="GO" id="GO:0005829">
    <property type="term" value="C:cytosol"/>
    <property type="evidence" value="ECO:0007669"/>
    <property type="project" value="TreeGrafter"/>
</dbReference>
<dbReference type="EMBL" id="JACCFY010000001">
    <property type="protein sequence ID" value="NYJ78582.1"/>
    <property type="molecule type" value="Genomic_DNA"/>
</dbReference>
<evidence type="ECO:0000256" key="1">
    <source>
        <dbReference type="ARBA" id="ARBA00004496"/>
    </source>
</evidence>
<dbReference type="InterPro" id="IPR039420">
    <property type="entry name" value="WalR-like"/>
</dbReference>
<dbReference type="Pfam" id="PF00486">
    <property type="entry name" value="Trans_reg_C"/>
    <property type="match status" value="1"/>
</dbReference>
<dbReference type="PANTHER" id="PTHR48111">
    <property type="entry name" value="REGULATOR OF RPOS"/>
    <property type="match status" value="1"/>
</dbReference>
<accession>A0A7Z0GMF1</accession>
<dbReference type="InterPro" id="IPR036388">
    <property type="entry name" value="WH-like_DNA-bd_sf"/>
</dbReference>
<dbReference type="RefSeq" id="WP_343047512.1">
    <property type="nucleotide sequence ID" value="NZ_BAAALL010000005.1"/>
</dbReference>
<dbReference type="AlphaFoldDB" id="A0A7Z0GMF1"/>
<evidence type="ECO:0000256" key="4">
    <source>
        <dbReference type="ARBA" id="ARBA00023015"/>
    </source>
</evidence>
<feature type="DNA-binding region" description="OmpR/PhoB-type" evidence="7">
    <location>
        <begin position="149"/>
        <end position="246"/>
    </location>
</feature>
<dbReference type="GO" id="GO:0006355">
    <property type="term" value="P:regulation of DNA-templated transcription"/>
    <property type="evidence" value="ECO:0007669"/>
    <property type="project" value="InterPro"/>
</dbReference>
<dbReference type="PANTHER" id="PTHR48111:SF22">
    <property type="entry name" value="REGULATOR OF RPOS"/>
    <property type="match status" value="1"/>
</dbReference>
<evidence type="ECO:0000256" key="6">
    <source>
        <dbReference type="ARBA" id="ARBA00023163"/>
    </source>
</evidence>
<evidence type="ECO:0000256" key="5">
    <source>
        <dbReference type="ARBA" id="ARBA00023125"/>
    </source>
</evidence>
<dbReference type="Gene3D" id="1.10.10.10">
    <property type="entry name" value="Winged helix-like DNA-binding domain superfamily/Winged helix DNA-binding domain"/>
    <property type="match status" value="1"/>
</dbReference>
<protein>
    <submittedName>
        <fullName evidence="10">Two-component system OmpR family response regulator</fullName>
    </submittedName>
</protein>
<keyword evidence="2" id="KW-0597">Phosphoprotein</keyword>
<keyword evidence="5 7" id="KW-0238">DNA-binding</keyword>
<dbReference type="PROSITE" id="PS51755">
    <property type="entry name" value="OMPR_PHOB"/>
    <property type="match status" value="1"/>
</dbReference>
<dbReference type="SUPFAM" id="SSF52172">
    <property type="entry name" value="CheY-like"/>
    <property type="match status" value="1"/>
</dbReference>
<dbReference type="GO" id="GO:0000156">
    <property type="term" value="F:phosphorelay response regulator activity"/>
    <property type="evidence" value="ECO:0007669"/>
    <property type="project" value="TreeGrafter"/>
</dbReference>
<keyword evidence="4" id="KW-0805">Transcription regulation</keyword>
<dbReference type="SUPFAM" id="SSF46894">
    <property type="entry name" value="C-terminal effector domain of the bipartite response regulators"/>
    <property type="match status" value="1"/>
</dbReference>
<reference evidence="10 11" key="1">
    <citation type="submission" date="2020-07" db="EMBL/GenBank/DDBJ databases">
        <title>Sequencing the genomes of 1000 actinobacteria strains.</title>
        <authorList>
            <person name="Klenk H.-P."/>
        </authorList>
    </citation>
    <scope>NUCLEOTIDE SEQUENCE [LARGE SCALE GENOMIC DNA]</scope>
    <source>
        <strain evidence="10 11">DSM 15475</strain>
    </source>
</reference>
<dbReference type="Proteomes" id="UP000535437">
    <property type="component" value="Unassembled WGS sequence"/>
</dbReference>
<dbReference type="InterPro" id="IPR016032">
    <property type="entry name" value="Sig_transdc_resp-reg_C-effctor"/>
</dbReference>
<evidence type="ECO:0000256" key="2">
    <source>
        <dbReference type="ARBA" id="ARBA00022553"/>
    </source>
</evidence>
<feature type="region of interest" description="Disordered" evidence="8">
    <location>
        <begin position="249"/>
        <end position="287"/>
    </location>
</feature>
<dbReference type="GO" id="GO:0032993">
    <property type="term" value="C:protein-DNA complex"/>
    <property type="evidence" value="ECO:0007669"/>
    <property type="project" value="TreeGrafter"/>
</dbReference>
<organism evidence="10 11">
    <name type="scientific">Nesterenkonia xinjiangensis</name>
    <dbReference type="NCBI Taxonomy" id="225327"/>
    <lineage>
        <taxon>Bacteria</taxon>
        <taxon>Bacillati</taxon>
        <taxon>Actinomycetota</taxon>
        <taxon>Actinomycetes</taxon>
        <taxon>Micrococcales</taxon>
        <taxon>Micrococcaceae</taxon>
        <taxon>Nesterenkonia</taxon>
    </lineage>
</organism>
<comment type="subcellular location">
    <subcellularLocation>
        <location evidence="1">Cytoplasm</location>
    </subcellularLocation>
</comment>
<comment type="caution">
    <text evidence="10">The sequence shown here is derived from an EMBL/GenBank/DDBJ whole genome shotgun (WGS) entry which is preliminary data.</text>
</comment>
<evidence type="ECO:0000313" key="11">
    <source>
        <dbReference type="Proteomes" id="UP000535437"/>
    </source>
</evidence>
<dbReference type="InterPro" id="IPR011006">
    <property type="entry name" value="CheY-like_superfamily"/>
</dbReference>
<feature type="domain" description="OmpR/PhoB-type" evidence="9">
    <location>
        <begin position="149"/>
        <end position="246"/>
    </location>
</feature>
<proteinExistence type="predicted"/>
<dbReference type="FunFam" id="1.10.10.10:FF:000005">
    <property type="entry name" value="Two-component system response regulator"/>
    <property type="match status" value="1"/>
</dbReference>
<keyword evidence="3" id="KW-0902">Two-component regulatory system</keyword>
<dbReference type="CDD" id="cd00383">
    <property type="entry name" value="trans_reg_C"/>
    <property type="match status" value="1"/>
</dbReference>